<dbReference type="InterPro" id="IPR005229">
    <property type="entry name" value="YicC/YloC-like"/>
</dbReference>
<keyword evidence="4" id="KW-0378">Hydrolase</keyword>
<name>A0A3B0VUK3_9ZZZZ</name>
<evidence type="ECO:0000256" key="5">
    <source>
        <dbReference type="ARBA" id="ARBA00035648"/>
    </source>
</evidence>
<organism evidence="8">
    <name type="scientific">hydrothermal vent metagenome</name>
    <dbReference type="NCBI Taxonomy" id="652676"/>
    <lineage>
        <taxon>unclassified sequences</taxon>
        <taxon>metagenomes</taxon>
        <taxon>ecological metagenomes</taxon>
    </lineage>
</organism>
<dbReference type="PANTHER" id="PTHR30636:SF3">
    <property type="entry name" value="UPF0701 PROTEIN YICC"/>
    <property type="match status" value="1"/>
</dbReference>
<dbReference type="GO" id="GO:0016787">
    <property type="term" value="F:hydrolase activity"/>
    <property type="evidence" value="ECO:0007669"/>
    <property type="project" value="UniProtKB-KW"/>
</dbReference>
<evidence type="ECO:0000313" key="8">
    <source>
        <dbReference type="EMBL" id="VAW35966.1"/>
    </source>
</evidence>
<evidence type="ECO:0000256" key="3">
    <source>
        <dbReference type="ARBA" id="ARBA00022759"/>
    </source>
</evidence>
<dbReference type="InterPro" id="IPR013551">
    <property type="entry name" value="YicC-like_C"/>
</dbReference>
<gene>
    <name evidence="8" type="ORF">MNBD_DELTA02-296</name>
</gene>
<protein>
    <submittedName>
        <fullName evidence="8">UPF0701 protein YloC</fullName>
    </submittedName>
</protein>
<dbReference type="Pfam" id="PF08340">
    <property type="entry name" value="YicC-like_C"/>
    <property type="match status" value="1"/>
</dbReference>
<dbReference type="NCBIfam" id="TIGR00255">
    <property type="entry name" value="YicC/YloC family endoribonuclease"/>
    <property type="match status" value="1"/>
</dbReference>
<keyword evidence="3" id="KW-0255">Endonuclease</keyword>
<dbReference type="InterPro" id="IPR013527">
    <property type="entry name" value="YicC-like_N"/>
</dbReference>
<dbReference type="GO" id="GO:0004521">
    <property type="term" value="F:RNA endonuclease activity"/>
    <property type="evidence" value="ECO:0007669"/>
    <property type="project" value="InterPro"/>
</dbReference>
<comment type="cofactor">
    <cofactor evidence="1">
        <name>a divalent metal cation</name>
        <dbReference type="ChEBI" id="CHEBI:60240"/>
    </cofactor>
</comment>
<dbReference type="PANTHER" id="PTHR30636">
    <property type="entry name" value="UPF0701 PROTEIN YICC"/>
    <property type="match status" value="1"/>
</dbReference>
<comment type="similarity">
    <text evidence="5">Belongs to the YicC/YloC family.</text>
</comment>
<dbReference type="EMBL" id="UOEZ01000035">
    <property type="protein sequence ID" value="VAW35966.1"/>
    <property type="molecule type" value="Genomic_DNA"/>
</dbReference>
<evidence type="ECO:0000256" key="1">
    <source>
        <dbReference type="ARBA" id="ARBA00001968"/>
    </source>
</evidence>
<evidence type="ECO:0000256" key="4">
    <source>
        <dbReference type="ARBA" id="ARBA00022801"/>
    </source>
</evidence>
<keyword evidence="2" id="KW-0540">Nuclease</keyword>
<feature type="domain" description="Endoribonuclease YicC-like C-terminal" evidence="7">
    <location>
        <begin position="172"/>
        <end position="290"/>
    </location>
</feature>
<evidence type="ECO:0000259" key="7">
    <source>
        <dbReference type="Pfam" id="PF08340"/>
    </source>
</evidence>
<evidence type="ECO:0000256" key="2">
    <source>
        <dbReference type="ARBA" id="ARBA00022722"/>
    </source>
</evidence>
<reference evidence="8" key="1">
    <citation type="submission" date="2018-06" db="EMBL/GenBank/DDBJ databases">
        <authorList>
            <person name="Zhirakovskaya E."/>
        </authorList>
    </citation>
    <scope>NUCLEOTIDE SEQUENCE</scope>
</reference>
<dbReference type="Pfam" id="PF03755">
    <property type="entry name" value="YicC-like_N"/>
    <property type="match status" value="1"/>
</dbReference>
<evidence type="ECO:0000259" key="6">
    <source>
        <dbReference type="Pfam" id="PF03755"/>
    </source>
</evidence>
<proteinExistence type="inferred from homology"/>
<dbReference type="AlphaFoldDB" id="A0A3B0VUK3"/>
<accession>A0A3B0VUK3</accession>
<sequence length="290" mass="32278">MAIKSMTGYGSTEFDAGGGSYGLELRSLNHRYLELSVRVPERFYPLEVKVRDALKKRFARGAFALFINTLPGTGQSFELNIGLVKSYQEAAGRLKSEFGVGGQLDAGFFLRQRDIFSVPEGAAHAGEDWSALGAALAEAAGLLASMRADEGARLLEDITARLGVIEQYLGQVERLAPELSRRYREKLIKDMGELLGKNFDEARIIAEAAMLAEKSDVTEEVVRFRSHIEQFGIYLKMEEPVGRRLDFLCQEMLREANTIGSKSHEVDITRAVVEVKGQLDKVREQVQNIE</sequence>
<feature type="domain" description="Endoribonuclease YicC-like N-terminal" evidence="6">
    <location>
        <begin position="3"/>
        <end position="154"/>
    </location>
</feature>